<evidence type="ECO:0000313" key="6">
    <source>
        <dbReference type="EMBL" id="KAK6178199.1"/>
    </source>
</evidence>
<evidence type="ECO:0000256" key="3">
    <source>
        <dbReference type="ARBA" id="ARBA00023054"/>
    </source>
</evidence>
<feature type="coiled-coil region" evidence="4">
    <location>
        <begin position="291"/>
        <end position="332"/>
    </location>
</feature>
<proteinExistence type="predicted"/>
<evidence type="ECO:0000256" key="4">
    <source>
        <dbReference type="SAM" id="Coils"/>
    </source>
</evidence>
<evidence type="ECO:0000256" key="5">
    <source>
        <dbReference type="SAM" id="MobiDB-lite"/>
    </source>
</evidence>
<keyword evidence="3 4" id="KW-0175">Coiled coil</keyword>
<dbReference type="PANTHER" id="PTHR19354">
    <property type="entry name" value="ZIPPER PUTATIVE TUMOR SUPPRESSOR 2 HOMOLOG-LIKE PROTEIN-RELATED"/>
    <property type="match status" value="1"/>
</dbReference>
<gene>
    <name evidence="6" type="ORF">SNE40_013009</name>
</gene>
<protein>
    <submittedName>
        <fullName evidence="6">Uncharacterized protein</fullName>
    </submittedName>
</protein>
<evidence type="ECO:0000313" key="7">
    <source>
        <dbReference type="Proteomes" id="UP001347796"/>
    </source>
</evidence>
<keyword evidence="2" id="KW-0963">Cytoplasm</keyword>
<name>A0AAN8PKI1_PATCE</name>
<dbReference type="GO" id="GO:0005737">
    <property type="term" value="C:cytoplasm"/>
    <property type="evidence" value="ECO:0007669"/>
    <property type="project" value="UniProtKB-SubCell"/>
</dbReference>
<dbReference type="EMBL" id="JAZGQO010000009">
    <property type="protein sequence ID" value="KAK6178199.1"/>
    <property type="molecule type" value="Genomic_DNA"/>
</dbReference>
<dbReference type="Pfam" id="PF06818">
    <property type="entry name" value="Fez1"/>
    <property type="match status" value="1"/>
</dbReference>
<sequence length="522" mass="60090">MDQSGVYSPPPKYSDDPHEMKYNPNRVNVDCSRIASRSKSNPSTEEFMISSSITDHPMNLETVVSNSVTNCSLVCQECCSVHTGSSNVTKSRCYSSPLYKEVEQAPPRLAPVSGVLGQNICQDVLRPIAFKPVNDNQSFIQKESTQEHLNSPFPMKGELHIRNVRLQNKLYKGKSQERNVSTDFPGDLISITVTPEHNSSSFLHSNNLVDTQSSSDSNVRGLEVMLRQKVVELNMLRDVMDNNERAIFQVYEEKKDAWCKRNREIKEAFDKQLKIQQRKSYKTEQVLSLQIHKLQQEKQELLASFNSLSCQNEILHRQYAAKEQELKNLQMGLTAMASCSGNTIDVLYPLQLPHMVDKVTEDKFQAPKFFSDCETQRETSRQTLEAFCNTSDENIYLGHYLFEKSEYPEDSLKSVEIDEVSSINLLKPSCFSANNELDCSLQNDRLKVKEKLDITQNTFDREREQWLIEKNKVIRYQKQLQLNYVQMFRKNRMLEAEVEQLTLELENRDMKLVALNGEESVC</sequence>
<dbReference type="PANTHER" id="PTHR19354:SF2">
    <property type="entry name" value="LEUCINE-RICH REPEAT-CONTAINING PROTEIN DDB_G0290503"/>
    <property type="match status" value="1"/>
</dbReference>
<dbReference type="InterPro" id="IPR045329">
    <property type="entry name" value="LZTS"/>
</dbReference>
<keyword evidence="7" id="KW-1185">Reference proteome</keyword>
<dbReference type="Proteomes" id="UP001347796">
    <property type="component" value="Unassembled WGS sequence"/>
</dbReference>
<evidence type="ECO:0000256" key="2">
    <source>
        <dbReference type="ARBA" id="ARBA00022490"/>
    </source>
</evidence>
<feature type="coiled-coil region" evidence="4">
    <location>
        <begin position="484"/>
        <end position="511"/>
    </location>
</feature>
<accession>A0AAN8PKI1</accession>
<feature type="region of interest" description="Disordered" evidence="5">
    <location>
        <begin position="1"/>
        <end position="24"/>
    </location>
</feature>
<comment type="caution">
    <text evidence="6">The sequence shown here is derived from an EMBL/GenBank/DDBJ whole genome shotgun (WGS) entry which is preliminary data.</text>
</comment>
<organism evidence="6 7">
    <name type="scientific">Patella caerulea</name>
    <name type="common">Rayed Mediterranean limpet</name>
    <dbReference type="NCBI Taxonomy" id="87958"/>
    <lineage>
        <taxon>Eukaryota</taxon>
        <taxon>Metazoa</taxon>
        <taxon>Spiralia</taxon>
        <taxon>Lophotrochozoa</taxon>
        <taxon>Mollusca</taxon>
        <taxon>Gastropoda</taxon>
        <taxon>Patellogastropoda</taxon>
        <taxon>Patelloidea</taxon>
        <taxon>Patellidae</taxon>
        <taxon>Patella</taxon>
    </lineage>
</organism>
<comment type="subcellular location">
    <subcellularLocation>
        <location evidence="1">Cytoplasm</location>
    </subcellularLocation>
</comment>
<dbReference type="AlphaFoldDB" id="A0AAN8PKI1"/>
<reference evidence="6 7" key="1">
    <citation type="submission" date="2024-01" db="EMBL/GenBank/DDBJ databases">
        <title>The genome of the rayed Mediterranean limpet Patella caerulea (Linnaeus, 1758).</title>
        <authorList>
            <person name="Anh-Thu Weber A."/>
            <person name="Halstead-Nussloch G."/>
        </authorList>
    </citation>
    <scope>NUCLEOTIDE SEQUENCE [LARGE SCALE GENOMIC DNA]</scope>
    <source>
        <strain evidence="6">AATW-2023a</strain>
        <tissue evidence="6">Whole specimen</tissue>
    </source>
</reference>
<evidence type="ECO:0000256" key="1">
    <source>
        <dbReference type="ARBA" id="ARBA00004496"/>
    </source>
</evidence>